<dbReference type="Proteomes" id="UP000294325">
    <property type="component" value="Chromosome"/>
</dbReference>
<dbReference type="NCBIfam" id="NF002939">
    <property type="entry name" value="PRK03598.1"/>
    <property type="match status" value="1"/>
</dbReference>
<reference evidence="10 11" key="1">
    <citation type="submission" date="2019-03" db="EMBL/GenBank/DDBJ databases">
        <title>The genome sequence of Nitrosococcus wardiae strain D1FHST reveals the archetypal metabolic capacity of ammonia-oxidizing Gammaproteobacteria.</title>
        <authorList>
            <person name="Wang L."/>
            <person name="Lim C.K."/>
            <person name="Hanson T.E."/>
            <person name="Dang H."/>
            <person name="Klotz M.G."/>
        </authorList>
    </citation>
    <scope>NUCLEOTIDE SEQUENCE [LARGE SCALE GENOMIC DNA]</scope>
    <source>
        <strain evidence="10 11">D1FHS</strain>
    </source>
</reference>
<dbReference type="InterPro" id="IPR059052">
    <property type="entry name" value="HH_YbhG-like"/>
</dbReference>
<accession>A0A4P7C0P2</accession>
<dbReference type="PANTHER" id="PTHR32347:SF29">
    <property type="entry name" value="UPF0194 MEMBRANE PROTEIN YBHG"/>
    <property type="match status" value="1"/>
</dbReference>
<proteinExistence type="inferred from homology"/>
<feature type="domain" description="YbhG-like alpha-helical hairpin" evidence="8">
    <location>
        <begin position="88"/>
        <end position="208"/>
    </location>
</feature>
<feature type="transmembrane region" description="Helical" evidence="7">
    <location>
        <begin position="6"/>
        <end position="28"/>
    </location>
</feature>
<keyword evidence="4" id="KW-0574">Periplasm</keyword>
<evidence type="ECO:0000313" key="11">
    <source>
        <dbReference type="Proteomes" id="UP000294325"/>
    </source>
</evidence>
<keyword evidence="7" id="KW-0812">Transmembrane</keyword>
<dbReference type="Gene3D" id="2.40.30.170">
    <property type="match status" value="1"/>
</dbReference>
<dbReference type="InterPro" id="IPR050465">
    <property type="entry name" value="UPF0194_transport"/>
</dbReference>
<dbReference type="RefSeq" id="WP_134358206.1">
    <property type="nucleotide sequence ID" value="NZ_CP038033.1"/>
</dbReference>
<protein>
    <submittedName>
        <fullName evidence="10">Secretion protein HlyD</fullName>
    </submittedName>
</protein>
<comment type="similarity">
    <text evidence="2">Belongs to the UPF0194 family.</text>
</comment>
<dbReference type="InterPro" id="IPR058792">
    <property type="entry name" value="Beta-barrel_RND_2"/>
</dbReference>
<keyword evidence="11" id="KW-1185">Reference proteome</keyword>
<evidence type="ECO:0000256" key="7">
    <source>
        <dbReference type="SAM" id="Phobius"/>
    </source>
</evidence>
<keyword evidence="7" id="KW-1133">Transmembrane helix</keyword>
<dbReference type="OrthoDB" id="9813967at2"/>
<comment type="subcellular location">
    <subcellularLocation>
        <location evidence="1">Periplasm</location>
    </subcellularLocation>
</comment>
<dbReference type="SUPFAM" id="SSF111369">
    <property type="entry name" value="HlyD-like secretion proteins"/>
    <property type="match status" value="2"/>
</dbReference>
<gene>
    <name evidence="10" type="primary">hlyD</name>
    <name evidence="10" type="ORF">E3U44_10880</name>
</gene>
<dbReference type="Gene3D" id="2.40.50.100">
    <property type="match status" value="1"/>
</dbReference>
<dbReference type="EMBL" id="CP038033">
    <property type="protein sequence ID" value="QBQ54964.1"/>
    <property type="molecule type" value="Genomic_DNA"/>
</dbReference>
<dbReference type="Pfam" id="PF25954">
    <property type="entry name" value="Beta-barrel_RND_2"/>
    <property type="match status" value="1"/>
</dbReference>
<evidence type="ECO:0000256" key="4">
    <source>
        <dbReference type="ARBA" id="ARBA00022764"/>
    </source>
</evidence>
<feature type="domain" description="CusB-like beta-barrel" evidence="9">
    <location>
        <begin position="244"/>
        <end position="327"/>
    </location>
</feature>
<keyword evidence="3" id="KW-0732">Signal</keyword>
<evidence type="ECO:0000256" key="1">
    <source>
        <dbReference type="ARBA" id="ARBA00004418"/>
    </source>
</evidence>
<evidence type="ECO:0000256" key="3">
    <source>
        <dbReference type="ARBA" id="ARBA00022729"/>
    </source>
</evidence>
<dbReference type="Pfam" id="PF25881">
    <property type="entry name" value="HH_YBHG"/>
    <property type="match status" value="1"/>
</dbReference>
<evidence type="ECO:0000313" key="10">
    <source>
        <dbReference type="EMBL" id="QBQ54964.1"/>
    </source>
</evidence>
<dbReference type="Gene3D" id="1.10.287.470">
    <property type="entry name" value="Helix hairpin bin"/>
    <property type="match status" value="1"/>
</dbReference>
<keyword evidence="5 6" id="KW-0175">Coiled coil</keyword>
<dbReference type="KEGG" id="nwr:E3U44_10880"/>
<dbReference type="GO" id="GO:0042597">
    <property type="term" value="C:periplasmic space"/>
    <property type="evidence" value="ECO:0007669"/>
    <property type="project" value="UniProtKB-SubCell"/>
</dbReference>
<evidence type="ECO:0000256" key="6">
    <source>
        <dbReference type="SAM" id="Coils"/>
    </source>
</evidence>
<dbReference type="AlphaFoldDB" id="A0A4P7C0P2"/>
<evidence type="ECO:0000259" key="9">
    <source>
        <dbReference type="Pfam" id="PF25954"/>
    </source>
</evidence>
<evidence type="ECO:0000256" key="5">
    <source>
        <dbReference type="ARBA" id="ARBA00023054"/>
    </source>
</evidence>
<feature type="coiled-coil region" evidence="6">
    <location>
        <begin position="88"/>
        <end position="212"/>
    </location>
</feature>
<keyword evidence="7" id="KW-0472">Membrane</keyword>
<organism evidence="10 11">
    <name type="scientific">Nitrosococcus wardiae</name>
    <dbReference type="NCBI Taxonomy" id="1814290"/>
    <lineage>
        <taxon>Bacteria</taxon>
        <taxon>Pseudomonadati</taxon>
        <taxon>Pseudomonadota</taxon>
        <taxon>Gammaproteobacteria</taxon>
        <taxon>Chromatiales</taxon>
        <taxon>Chromatiaceae</taxon>
        <taxon>Nitrosococcus</taxon>
    </lineage>
</organism>
<name>A0A4P7C0P2_9GAMM</name>
<evidence type="ECO:0000259" key="8">
    <source>
        <dbReference type="Pfam" id="PF25881"/>
    </source>
</evidence>
<dbReference type="PANTHER" id="PTHR32347">
    <property type="entry name" value="EFFLUX SYSTEM COMPONENT YKNX-RELATED"/>
    <property type="match status" value="1"/>
</dbReference>
<evidence type="ECO:0000256" key="2">
    <source>
        <dbReference type="ARBA" id="ARBA00010602"/>
    </source>
</evidence>
<sequence>MARVNTLRLALSLMGVLIALGAGGYYLWQQERQPQKRLVLYGNIDIREVNLGFNVFGRVEQMLVEEGDEVTQGQRLAVLEQDRFIDRVAAARAKLEKQRAVVKELETGSRPEEIKKARAEKEAAEIAFRNAQRIYERRLTLAHTEAVSEETVDDAREARDRAAANLEAARQVLQLAIEGPRQEDIEAAHAEAQALKAELALAQEDLQDTEIYAPAAGTIRVRILEPGAIVTAGEPVYTLALKNPVWVRAYISEPNLGRIYPGMPVEVFTDSRPEQPYQGQIGFISPTAEFTPKTVQTPEVRTSLVYRIRVIIANPDYGLHQGMPVTLIIPLQNHLEGNP</sequence>